<dbReference type="Proteomes" id="UP000807504">
    <property type="component" value="Unassembled WGS sequence"/>
</dbReference>
<sequence>MGVRNLRSSSTILGSGNSVKADTFSGSCVMLSGVTMRSRNVTYDFPRTYLEVFICIPQSSGILSSDAPNAESELVKELKIQKVCEARRIKIKRNGQLIPTKPIILTFGTPQLRKTILAGYARYKIHPYIPTPLRCFVRGSTIRKTLAEVNRLVPIVPLSDTPAQNATQTKCVNCVRPHTSDSKECNKSKMGKKIQNN</sequence>
<feature type="region of interest" description="Disordered" evidence="1">
    <location>
        <begin position="178"/>
        <end position="197"/>
    </location>
</feature>
<dbReference type="EMBL" id="JABXBU010000002">
    <property type="protein sequence ID" value="KAF8794635.1"/>
    <property type="molecule type" value="Genomic_DNA"/>
</dbReference>
<gene>
    <name evidence="2" type="ORF">HNY73_002598</name>
</gene>
<keyword evidence="3" id="KW-1185">Reference proteome</keyword>
<reference evidence="2" key="2">
    <citation type="submission" date="2020-06" db="EMBL/GenBank/DDBJ databases">
        <authorList>
            <person name="Sheffer M."/>
        </authorList>
    </citation>
    <scope>NUCLEOTIDE SEQUENCE</scope>
</reference>
<accession>A0A8T0FWI7</accession>
<organism evidence="2 3">
    <name type="scientific">Argiope bruennichi</name>
    <name type="common">Wasp spider</name>
    <name type="synonym">Aranea bruennichi</name>
    <dbReference type="NCBI Taxonomy" id="94029"/>
    <lineage>
        <taxon>Eukaryota</taxon>
        <taxon>Metazoa</taxon>
        <taxon>Ecdysozoa</taxon>
        <taxon>Arthropoda</taxon>
        <taxon>Chelicerata</taxon>
        <taxon>Arachnida</taxon>
        <taxon>Araneae</taxon>
        <taxon>Araneomorphae</taxon>
        <taxon>Entelegynae</taxon>
        <taxon>Araneoidea</taxon>
        <taxon>Araneidae</taxon>
        <taxon>Argiope</taxon>
    </lineage>
</organism>
<reference evidence="2" key="1">
    <citation type="journal article" date="2020" name="bioRxiv">
        <title>Chromosome-level reference genome of the European wasp spider Argiope bruennichi: a resource for studies on range expansion and evolutionary adaptation.</title>
        <authorList>
            <person name="Sheffer M.M."/>
            <person name="Hoppe A."/>
            <person name="Krehenwinkel H."/>
            <person name="Uhl G."/>
            <person name="Kuss A.W."/>
            <person name="Jensen L."/>
            <person name="Jensen C."/>
            <person name="Gillespie R.G."/>
            <person name="Hoff K.J."/>
            <person name="Prost S."/>
        </authorList>
    </citation>
    <scope>NUCLEOTIDE SEQUENCE</scope>
</reference>
<evidence type="ECO:0000313" key="2">
    <source>
        <dbReference type="EMBL" id="KAF8794635.1"/>
    </source>
</evidence>
<evidence type="ECO:0000256" key="1">
    <source>
        <dbReference type="SAM" id="MobiDB-lite"/>
    </source>
</evidence>
<feature type="compositionally biased region" description="Basic and acidic residues" evidence="1">
    <location>
        <begin position="178"/>
        <end position="187"/>
    </location>
</feature>
<proteinExistence type="predicted"/>
<comment type="caution">
    <text evidence="2">The sequence shown here is derived from an EMBL/GenBank/DDBJ whole genome shotgun (WGS) entry which is preliminary data.</text>
</comment>
<dbReference type="AlphaFoldDB" id="A0A8T0FWI7"/>
<evidence type="ECO:0000313" key="3">
    <source>
        <dbReference type="Proteomes" id="UP000807504"/>
    </source>
</evidence>
<protein>
    <submittedName>
        <fullName evidence="2">Uncharacterized protein</fullName>
    </submittedName>
</protein>
<name>A0A8T0FWI7_ARGBR</name>